<comment type="caution">
    <text evidence="1">The sequence shown here is derived from an EMBL/GenBank/DDBJ whole genome shotgun (WGS) entry which is preliminary data.</text>
</comment>
<gene>
    <name evidence="1" type="ORF">SDC9_83890</name>
</gene>
<name>A0A644ZBM2_9ZZZZ</name>
<dbReference type="EMBL" id="VSSQ01007891">
    <property type="protein sequence ID" value="MPM37281.1"/>
    <property type="molecule type" value="Genomic_DNA"/>
</dbReference>
<reference evidence="1" key="1">
    <citation type="submission" date="2019-08" db="EMBL/GenBank/DDBJ databases">
        <authorList>
            <person name="Kucharzyk K."/>
            <person name="Murdoch R.W."/>
            <person name="Higgins S."/>
            <person name="Loffler F."/>
        </authorList>
    </citation>
    <scope>NUCLEOTIDE SEQUENCE</scope>
</reference>
<dbReference type="AlphaFoldDB" id="A0A644ZBM2"/>
<organism evidence="1">
    <name type="scientific">bioreactor metagenome</name>
    <dbReference type="NCBI Taxonomy" id="1076179"/>
    <lineage>
        <taxon>unclassified sequences</taxon>
        <taxon>metagenomes</taxon>
        <taxon>ecological metagenomes</taxon>
    </lineage>
</organism>
<proteinExistence type="predicted"/>
<sequence length="110" mass="12204">MAALRQIAPASLYCAAAVYPGEVRQFAHFCDRVVNAVRNWYESGGQKTGAALCSCEEILEHLVVGTSCFLAHVDVAHRSHDDAVLDNQMIYTNGTEYRIIRIQILCHGDH</sequence>
<evidence type="ECO:0000313" key="1">
    <source>
        <dbReference type="EMBL" id="MPM37281.1"/>
    </source>
</evidence>
<protein>
    <submittedName>
        <fullName evidence="1">Uncharacterized protein</fullName>
    </submittedName>
</protein>
<accession>A0A644ZBM2</accession>